<dbReference type="InterPro" id="IPR017900">
    <property type="entry name" value="4Fe4S_Fe_S_CS"/>
</dbReference>
<dbReference type="GO" id="GO:0019164">
    <property type="term" value="F:pyruvate synthase activity"/>
    <property type="evidence" value="ECO:0007669"/>
    <property type="project" value="UniProtKB-EC"/>
</dbReference>
<dbReference type="EC" id="1.2.7.1" evidence="7"/>
<dbReference type="PANTHER" id="PTHR43724">
    <property type="entry name" value="PYRUVATE SYNTHASE SUBUNIT PORD"/>
    <property type="match status" value="1"/>
</dbReference>
<dbReference type="PANTHER" id="PTHR43724:SF1">
    <property type="entry name" value="PYRUVATE SYNTHASE SUBUNIT PORD"/>
    <property type="match status" value="1"/>
</dbReference>
<sequence>MATLAVEVVYRGIFQRTLARNIVRQIVFAARKDGKIGTAFGRYSDSPERNGIPAKQFAIVCDTALELEESLAVYEAKAVDVTINVDDSMCKGIESWAWYGLQPINELTKSDGTLIVTSRQDADSLIEDIHQKDTPYDLAIIPSTVSFSGLWVYKDDHTDMRILGTLCKVCPELVSLKAMLESVQEQTDNSTKVASVQRAHDRTTTRLVEPGEGNSETPFSFDMPGWKTMEEGLVIRGVPEGTGFRGGDEGYQPGRSEVFKKWSVRSMRPVINFDTCIKCTLCWLQCPDTCFDVTPDGLYDANMESCCGCGVCEAVCPVPDCVTMVSEAEFNDNNSQWDAWTADKDGYNKWMTVLVDQTKTEIRTHGFHHVGGYDEEITATEEA</sequence>
<name>A0A160VAY7_9ZZZZ</name>
<dbReference type="PROSITE" id="PS00198">
    <property type="entry name" value="4FE4S_FER_1"/>
    <property type="match status" value="1"/>
</dbReference>
<keyword evidence="1" id="KW-0004">4Fe-4S</keyword>
<feature type="domain" description="4Fe-4S ferredoxin-type" evidence="6">
    <location>
        <begin position="267"/>
        <end position="296"/>
    </location>
</feature>
<dbReference type="PROSITE" id="PS51379">
    <property type="entry name" value="4FE4S_FER_2"/>
    <property type="match status" value="2"/>
</dbReference>
<evidence type="ECO:0000256" key="2">
    <source>
        <dbReference type="ARBA" id="ARBA00022723"/>
    </source>
</evidence>
<reference evidence="7" key="1">
    <citation type="submission" date="2015-10" db="EMBL/GenBank/DDBJ databases">
        <authorList>
            <person name="Gilbert D.G."/>
        </authorList>
    </citation>
    <scope>NUCLEOTIDE SEQUENCE</scope>
</reference>
<dbReference type="SUPFAM" id="SSF54862">
    <property type="entry name" value="4Fe-4S ferredoxins"/>
    <property type="match status" value="1"/>
</dbReference>
<keyword evidence="7" id="KW-0560">Oxidoreductase</keyword>
<keyword evidence="2" id="KW-0479">Metal-binding</keyword>
<evidence type="ECO:0000256" key="5">
    <source>
        <dbReference type="ARBA" id="ARBA00023014"/>
    </source>
</evidence>
<evidence type="ECO:0000256" key="4">
    <source>
        <dbReference type="ARBA" id="ARBA00023004"/>
    </source>
</evidence>
<dbReference type="GO" id="GO:0051539">
    <property type="term" value="F:4 iron, 4 sulfur cluster binding"/>
    <property type="evidence" value="ECO:0007669"/>
    <property type="project" value="UniProtKB-KW"/>
</dbReference>
<protein>
    <submittedName>
        <fullName evidence="7">Pyruvate:ferredoxin oxidoreductase, gamma subunit / Pyruvate:ferredoxin oxidoreductase, delta subunit</fullName>
        <ecNumber evidence="7">1.2.7.1</ecNumber>
    </submittedName>
</protein>
<keyword evidence="7" id="KW-0670">Pyruvate</keyword>
<dbReference type="GO" id="GO:0046872">
    <property type="term" value="F:metal ion binding"/>
    <property type="evidence" value="ECO:0007669"/>
    <property type="project" value="UniProtKB-KW"/>
</dbReference>
<proteinExistence type="predicted"/>
<dbReference type="Pfam" id="PF14697">
    <property type="entry name" value="Fer4_21"/>
    <property type="match status" value="1"/>
</dbReference>
<gene>
    <name evidence="7" type="ORF">MGWOODY_Clf334</name>
</gene>
<dbReference type="InterPro" id="IPR017896">
    <property type="entry name" value="4Fe4S_Fe-S-bd"/>
</dbReference>
<evidence type="ECO:0000259" key="6">
    <source>
        <dbReference type="PROSITE" id="PS51379"/>
    </source>
</evidence>
<feature type="domain" description="4Fe-4S ferredoxin-type" evidence="6">
    <location>
        <begin position="297"/>
        <end position="327"/>
    </location>
</feature>
<keyword evidence="5" id="KW-0411">Iron-sulfur</keyword>
<dbReference type="EMBL" id="FAXA01000271">
    <property type="protein sequence ID" value="CUV02565.1"/>
    <property type="molecule type" value="Genomic_DNA"/>
</dbReference>
<accession>A0A160VAY7</accession>
<evidence type="ECO:0000313" key="7">
    <source>
        <dbReference type="EMBL" id="CUV02565.1"/>
    </source>
</evidence>
<organism evidence="7">
    <name type="scientific">hydrothermal vent metagenome</name>
    <dbReference type="NCBI Taxonomy" id="652676"/>
    <lineage>
        <taxon>unclassified sequences</taxon>
        <taxon>metagenomes</taxon>
        <taxon>ecological metagenomes</taxon>
    </lineage>
</organism>
<keyword evidence="3" id="KW-0677">Repeat</keyword>
<dbReference type="Gene3D" id="3.30.70.20">
    <property type="match status" value="1"/>
</dbReference>
<dbReference type="AlphaFoldDB" id="A0A160VAY7"/>
<keyword evidence="4" id="KW-0408">Iron</keyword>
<evidence type="ECO:0000256" key="1">
    <source>
        <dbReference type="ARBA" id="ARBA00022485"/>
    </source>
</evidence>
<evidence type="ECO:0000256" key="3">
    <source>
        <dbReference type="ARBA" id="ARBA00022737"/>
    </source>
</evidence>